<evidence type="ECO:0000313" key="1">
    <source>
        <dbReference type="EMBL" id="NGN96635.1"/>
    </source>
</evidence>
<dbReference type="InterPro" id="IPR018759">
    <property type="entry name" value="BBP2_2"/>
</dbReference>
<accession>A0A6M1R310</accession>
<sequence>MKLVQQLLQRNGLNTHRLIKFCILGSASFPLYSVASVEPAPIVFDNGIAATPTLILGISHDDNITSQGKESDSISSFLYTVEPSIALIGEVRNHEIYSSIGAGYGRYTSSREDDYFDYFANVGANLNLGAKQALDIEASFKREHESRGDGISEGAGNLLIQPIELDRVTFDGIYSYGAEEAKGKLSFGAGFEEVVYQNYRVLNGPNQARSTRFKDFDAVELTGALTIKAHSALNSFLEVRSKKTDYTFSKNQNNRLNLYYLGANWDLTGKTSGFAKFGYQDKKFSNQSNDFSSFSWNIGLTWNPSEHATIGFDSSRIAEDPSAISGYNDTIKYGIFWQHHWLERLNTRFSLTSNNEKFNSDSRTDDTITYGVSANYDIRRWLSISFGVDVTDKSSSEENIAYDQLVAYTAVTMSL</sequence>
<evidence type="ECO:0000313" key="2">
    <source>
        <dbReference type="Proteomes" id="UP000473008"/>
    </source>
</evidence>
<name>A0A6M1R310_9GAMM</name>
<keyword evidence="2" id="KW-1185">Reference proteome</keyword>
<organism evidence="1 2">
    <name type="scientific">Grimontia sedimenti</name>
    <dbReference type="NCBI Taxonomy" id="2711294"/>
    <lineage>
        <taxon>Bacteria</taxon>
        <taxon>Pseudomonadati</taxon>
        <taxon>Pseudomonadota</taxon>
        <taxon>Gammaproteobacteria</taxon>
        <taxon>Vibrionales</taxon>
        <taxon>Vibrionaceae</taxon>
        <taxon>Grimontia</taxon>
    </lineage>
</organism>
<protein>
    <submittedName>
        <fullName evidence="1">Outer membrane beta-barrel protein</fullName>
    </submittedName>
</protein>
<dbReference type="Proteomes" id="UP000473008">
    <property type="component" value="Unassembled WGS sequence"/>
</dbReference>
<dbReference type="AlphaFoldDB" id="A0A6M1R310"/>
<dbReference type="SUPFAM" id="SSF56935">
    <property type="entry name" value="Porins"/>
    <property type="match status" value="1"/>
</dbReference>
<dbReference type="Pfam" id="PF10082">
    <property type="entry name" value="BBP2_2"/>
    <property type="match status" value="1"/>
</dbReference>
<reference evidence="1 2" key="1">
    <citation type="submission" date="2020-02" db="EMBL/GenBank/DDBJ databases">
        <title>The draft genome of Grimontia sedimenta sp. nov., isolated from benthic sediments near coral reefs south of Kuwait.</title>
        <authorList>
            <person name="Mahmoud H.M."/>
            <person name="Jose L."/>
            <person name="Eapen S."/>
        </authorList>
    </citation>
    <scope>NUCLEOTIDE SEQUENCE [LARGE SCALE GENOMIC DNA]</scope>
    <source>
        <strain evidence="1 2">S25</strain>
    </source>
</reference>
<proteinExistence type="predicted"/>
<gene>
    <name evidence="1" type="ORF">G5S52_02885</name>
</gene>
<dbReference type="EMBL" id="JAALDL010000001">
    <property type="protein sequence ID" value="NGN96635.1"/>
    <property type="molecule type" value="Genomic_DNA"/>
</dbReference>
<dbReference type="RefSeq" id="WP_165011688.1">
    <property type="nucleotide sequence ID" value="NZ_JAALDL010000001.1"/>
</dbReference>
<comment type="caution">
    <text evidence="1">The sequence shown here is derived from an EMBL/GenBank/DDBJ whole genome shotgun (WGS) entry which is preliminary data.</text>
</comment>